<feature type="transmembrane region" description="Helical" evidence="2">
    <location>
        <begin position="502"/>
        <end position="522"/>
    </location>
</feature>
<evidence type="ECO:0000256" key="3">
    <source>
        <dbReference type="SAM" id="SignalP"/>
    </source>
</evidence>
<keyword evidence="2" id="KW-1133">Transmembrane helix</keyword>
<evidence type="ECO:0000256" key="2">
    <source>
        <dbReference type="SAM" id="Phobius"/>
    </source>
</evidence>
<gene>
    <name evidence="4" type="ORF">ALAG00032_LOCUS14232</name>
</gene>
<dbReference type="EMBL" id="HBIJ01021902">
    <property type="protein sequence ID" value="CAE0373431.1"/>
    <property type="molecule type" value="Transcribed_RNA"/>
</dbReference>
<keyword evidence="2" id="KW-0812">Transmembrane</keyword>
<feature type="transmembrane region" description="Helical" evidence="2">
    <location>
        <begin position="201"/>
        <end position="220"/>
    </location>
</feature>
<sequence>MVITRLLLCIMEVCVYAIARVELVAPRQSYIALNATIYGMIELWLSACKQYPRFLPSHWIMITYGVAWFVVPKMSALQFLPACCGSAIIVTHWFMLSVCTTNWGSNKLNHFFDFWFGSMLRSQNGSSARRDSYQIARFLCRSSVQGTQNCTDNIQQALLLAAKHNHPSTTHFNTPSWTQTIFLSSTSSKSPALGATTWLDITAGLALAVPVIVLFNVVAYSSEKSVKERFVLRSALSHEHNHDVRLALLSSGNKTIFALVKDAIAQAEAKYARVFSIRGDNSLGARRKHRKRNHQLINREESDSDSDASSVASSVLPNTRKTHNTSMKKRHRAMLAFGPCALLAALGWFPRAQRMTSQLVMDSLGGADAAWAALTHVAGLTLFLLVVTRRVRFVFLTPLVCVGLLWLLAQVWQQPQNMSSLEAANWWILKDDPNINQPPDQVTDFCAAACGAFGNKVFALDTVACRACFDAIASQKDSILHQENELTSAVNISPSEASLASALRLVGSLVLTASFIYALGLFAKMIRLFARLVQFSRRTLFLYPHLAKELVGHECSRGDEETLKKLVSSDRLPKVPGGPAAVRDALLVSHDTGKKHSFENKHPSDSSSSDDEDTFCMLAAQNQSYRNNFTSQYEQSRLPILAIGAHESACSFCSRDAHSRVRRATHVVPVCSAWAQWYLARASNNDLARRLASELGESLEDTSSAAQQHRPCCDFSTLALDRAELVSENRSLKARIAELEKRLYGDISNNPSCASCSTSTFAAKGSSPQ</sequence>
<feature type="transmembrane region" description="Helical" evidence="2">
    <location>
        <begin position="393"/>
        <end position="412"/>
    </location>
</feature>
<feature type="signal peptide" evidence="3">
    <location>
        <begin position="1"/>
        <end position="17"/>
    </location>
</feature>
<dbReference type="AlphaFoldDB" id="A0A7S3NQW0"/>
<evidence type="ECO:0000313" key="4">
    <source>
        <dbReference type="EMBL" id="CAE0373431.1"/>
    </source>
</evidence>
<feature type="chain" id="PRO_5031142769" evidence="3">
    <location>
        <begin position="18"/>
        <end position="769"/>
    </location>
</feature>
<reference evidence="4" key="1">
    <citation type="submission" date="2021-01" db="EMBL/GenBank/DDBJ databases">
        <authorList>
            <person name="Corre E."/>
            <person name="Pelletier E."/>
            <person name="Niang G."/>
            <person name="Scheremetjew M."/>
            <person name="Finn R."/>
            <person name="Kale V."/>
            <person name="Holt S."/>
            <person name="Cochrane G."/>
            <person name="Meng A."/>
            <person name="Brown T."/>
            <person name="Cohen L."/>
        </authorList>
    </citation>
    <scope>NUCLEOTIDE SEQUENCE</scope>
    <source>
        <strain evidence="4">CCMP1510</strain>
    </source>
</reference>
<evidence type="ECO:0000256" key="1">
    <source>
        <dbReference type="SAM" id="MobiDB-lite"/>
    </source>
</evidence>
<feature type="transmembrane region" description="Helical" evidence="2">
    <location>
        <begin position="369"/>
        <end position="386"/>
    </location>
</feature>
<feature type="region of interest" description="Disordered" evidence="1">
    <location>
        <begin position="286"/>
        <end position="327"/>
    </location>
</feature>
<keyword evidence="3" id="KW-0732">Signal</keyword>
<feature type="transmembrane region" description="Helical" evidence="2">
    <location>
        <begin position="333"/>
        <end position="349"/>
    </location>
</feature>
<organism evidence="4">
    <name type="scientific">Aureoumbra lagunensis</name>
    <dbReference type="NCBI Taxonomy" id="44058"/>
    <lineage>
        <taxon>Eukaryota</taxon>
        <taxon>Sar</taxon>
        <taxon>Stramenopiles</taxon>
        <taxon>Ochrophyta</taxon>
        <taxon>Pelagophyceae</taxon>
        <taxon>Pelagomonadales</taxon>
        <taxon>Aureoumbra</taxon>
    </lineage>
</organism>
<protein>
    <submittedName>
        <fullName evidence="4">Uncharacterized protein</fullName>
    </submittedName>
</protein>
<accession>A0A7S3NQW0</accession>
<name>A0A7S3NQW0_9STRA</name>
<proteinExistence type="predicted"/>
<keyword evidence="2" id="KW-0472">Membrane</keyword>